<keyword evidence="4" id="KW-1185">Reference proteome</keyword>
<sequence>MPPPDPEIRINRPNLTSILPSPCPSPSPSPPPPPFPPPPPPPPPPLPPHLQSHDAGGRRPFLPPRLDAVRATPTLAIMDPLHITEFASERYFSKLKQLNEPSNDAASSPPSSSSASAEAPSQGAAAATSPSLHTGNTFSLPLGRQRSLDDGLPPLTLKPSEQKKRSLGHDLTALRTQRRPSFTGSFGRLSSRVNIIHKVPSILEHREETLAQDPTAPQTFNLSNFFLALPNELQAHIIAPLPIHTVLMLRLVSKSFHTIVTLNEPTIARYHIVNTLPAYALRLYPAPDPASINLHYLCSLWHRLHVAEKLSTMIAAQATKEIFLRNTDALRLEFEPQHRRMRQRLMPLVFTLFHFFETYREIHIHRLNNGPPLRHQAYTVNPIEAQVMSMYDDETLLKVHQVFPLVVSSFSRRLRPPSYVGTLERSIKGYLKDRPPDEVYATILAVGGLRQAQRFWETKGYNARRAAVDIWYGFITWASVEPAPTKSKKSLISHLGRKKYSKVPESSSSTPLSDTASHDAMSCREWFCVKPTCSAPSSHRRPHSTDNLVFHSSLAAGPPMPPLPRDQLRLILPDLQHLSNIWMHTAEAMILGRGIVGRPQDIKRNTQVLLDLIHDDGSEMREEFVVAPEVRAQRAMLILD</sequence>
<evidence type="ECO:0000256" key="1">
    <source>
        <dbReference type="SAM" id="MobiDB-lite"/>
    </source>
</evidence>
<reference evidence="3 4" key="1">
    <citation type="journal article" date="2012" name="BMC Genomics">
        <title>Sequencing the genome of Marssonina brunnea reveals fungus-poplar co-evolution.</title>
        <authorList>
            <person name="Zhu S."/>
            <person name="Cao Y.-Z."/>
            <person name="Jiang C."/>
            <person name="Tan B.-Y."/>
            <person name="Wang Z."/>
            <person name="Feng S."/>
            <person name="Zhang L."/>
            <person name="Su X.-H."/>
            <person name="Brejova B."/>
            <person name="Vinar T."/>
            <person name="Xu M."/>
            <person name="Wang M.-X."/>
            <person name="Zhang S.-G."/>
            <person name="Huang M.-R."/>
            <person name="Wu R."/>
            <person name="Zhou Y."/>
        </authorList>
    </citation>
    <scope>NUCLEOTIDE SEQUENCE [LARGE SCALE GENOMIC DNA]</scope>
    <source>
        <strain evidence="3 4">MB_m1</strain>
    </source>
</reference>
<organism evidence="3 4">
    <name type="scientific">Marssonina brunnea f. sp. multigermtubi (strain MB_m1)</name>
    <name type="common">Marssonina leaf spot fungus</name>
    <dbReference type="NCBI Taxonomy" id="1072389"/>
    <lineage>
        <taxon>Eukaryota</taxon>
        <taxon>Fungi</taxon>
        <taxon>Dikarya</taxon>
        <taxon>Ascomycota</taxon>
        <taxon>Pezizomycotina</taxon>
        <taxon>Leotiomycetes</taxon>
        <taxon>Helotiales</taxon>
        <taxon>Drepanopezizaceae</taxon>
        <taxon>Drepanopeziza</taxon>
    </lineage>
</organism>
<accession>K1XL53</accession>
<feature type="compositionally biased region" description="Pro residues" evidence="1">
    <location>
        <begin position="21"/>
        <end position="48"/>
    </location>
</feature>
<evidence type="ECO:0000259" key="2">
    <source>
        <dbReference type="PROSITE" id="PS50181"/>
    </source>
</evidence>
<dbReference type="AlphaFoldDB" id="K1XL53"/>
<protein>
    <submittedName>
        <fullName evidence="3">F-box domain-containing protein</fullName>
    </submittedName>
</protein>
<dbReference type="InParanoid" id="K1XL53"/>
<dbReference type="Pfam" id="PF00646">
    <property type="entry name" value="F-box"/>
    <property type="match status" value="1"/>
</dbReference>
<dbReference type="SUPFAM" id="SSF81383">
    <property type="entry name" value="F-box domain"/>
    <property type="match status" value="1"/>
</dbReference>
<dbReference type="OMA" id="MCEWITK"/>
<dbReference type="eggNOG" id="ENOG502S9GA">
    <property type="taxonomic scope" value="Eukaryota"/>
</dbReference>
<name>K1XL53_MARBU</name>
<feature type="compositionally biased region" description="Basic and acidic residues" evidence="1">
    <location>
        <begin position="1"/>
        <end position="10"/>
    </location>
</feature>
<dbReference type="CDD" id="cd09917">
    <property type="entry name" value="F-box_SF"/>
    <property type="match status" value="1"/>
</dbReference>
<feature type="region of interest" description="Disordered" evidence="1">
    <location>
        <begin position="1"/>
        <end position="66"/>
    </location>
</feature>
<dbReference type="STRING" id="1072389.K1XL53"/>
<dbReference type="InterPro" id="IPR036047">
    <property type="entry name" value="F-box-like_dom_sf"/>
</dbReference>
<feature type="region of interest" description="Disordered" evidence="1">
    <location>
        <begin position="99"/>
        <end position="172"/>
    </location>
</feature>
<dbReference type="GeneID" id="18764537"/>
<feature type="domain" description="F-box" evidence="2">
    <location>
        <begin position="223"/>
        <end position="270"/>
    </location>
</feature>
<proteinExistence type="predicted"/>
<dbReference type="OrthoDB" id="5396937at2759"/>
<feature type="compositionally biased region" description="Low complexity" evidence="1">
    <location>
        <begin position="101"/>
        <end position="131"/>
    </location>
</feature>
<gene>
    <name evidence="3" type="ORF">MBM_08602</name>
</gene>
<dbReference type="KEGG" id="mbe:MBM_08602"/>
<dbReference type="Proteomes" id="UP000006753">
    <property type="component" value="Unassembled WGS sequence"/>
</dbReference>
<dbReference type="InterPro" id="IPR001810">
    <property type="entry name" value="F-box_dom"/>
</dbReference>
<evidence type="ECO:0000313" key="4">
    <source>
        <dbReference type="Proteomes" id="UP000006753"/>
    </source>
</evidence>
<dbReference type="EMBL" id="JH921451">
    <property type="protein sequence ID" value="EKD13159.1"/>
    <property type="molecule type" value="Genomic_DNA"/>
</dbReference>
<dbReference type="SUPFAM" id="SSF101447">
    <property type="entry name" value="Formin homology 2 domain (FH2 domain)"/>
    <property type="match status" value="1"/>
</dbReference>
<dbReference type="PROSITE" id="PS50181">
    <property type="entry name" value="FBOX"/>
    <property type="match status" value="1"/>
</dbReference>
<evidence type="ECO:0000313" key="3">
    <source>
        <dbReference type="EMBL" id="EKD13159.1"/>
    </source>
</evidence>
<dbReference type="HOGENOM" id="CLU_510932_0_0_1"/>